<dbReference type="Proteomes" id="UP001202328">
    <property type="component" value="Unassembled WGS sequence"/>
</dbReference>
<protein>
    <submittedName>
        <fullName evidence="2">Uncharacterized protein</fullName>
    </submittedName>
</protein>
<evidence type="ECO:0000313" key="3">
    <source>
        <dbReference type="Proteomes" id="UP001202328"/>
    </source>
</evidence>
<name>A0AAD4XGV6_9MAGN</name>
<keyword evidence="3" id="KW-1185">Reference proteome</keyword>
<evidence type="ECO:0000313" key="2">
    <source>
        <dbReference type="EMBL" id="KAI3909671.1"/>
    </source>
</evidence>
<feature type="compositionally biased region" description="Polar residues" evidence="1">
    <location>
        <begin position="15"/>
        <end position="33"/>
    </location>
</feature>
<evidence type="ECO:0000256" key="1">
    <source>
        <dbReference type="SAM" id="MobiDB-lite"/>
    </source>
</evidence>
<reference evidence="2" key="1">
    <citation type="submission" date="2022-04" db="EMBL/GenBank/DDBJ databases">
        <title>A functionally conserved STORR gene fusion in Papaver species that diverged 16.8 million years ago.</title>
        <authorList>
            <person name="Catania T."/>
        </authorList>
    </citation>
    <scope>NUCLEOTIDE SEQUENCE</scope>
    <source>
        <strain evidence="2">S-188037</strain>
    </source>
</reference>
<dbReference type="AlphaFoldDB" id="A0AAD4XGV6"/>
<accession>A0AAD4XGV6</accession>
<sequence length="171" mass="19432">MAAERKRLSSLSSSYQPSTLKNGNKATNDSSDCWNRKKKELKLSLQSNYNVLPESPPFQAICIKAAELEAYSRYPNSDRDEDKVQKDVCRFVNEEISKINQARLAIQCARLTAHRLLGDNKTGTTKGVSESWSYIEPPKTYGQERLCWRINPELTEDEDTEKKGVIKLTGE</sequence>
<comment type="caution">
    <text evidence="2">The sequence shown here is derived from an EMBL/GenBank/DDBJ whole genome shotgun (WGS) entry which is preliminary data.</text>
</comment>
<gene>
    <name evidence="2" type="ORF">MKW98_014088</name>
</gene>
<dbReference type="EMBL" id="JAJJMB010010315">
    <property type="protein sequence ID" value="KAI3909671.1"/>
    <property type="molecule type" value="Genomic_DNA"/>
</dbReference>
<proteinExistence type="predicted"/>
<organism evidence="2 3">
    <name type="scientific">Papaver atlanticum</name>
    <dbReference type="NCBI Taxonomy" id="357466"/>
    <lineage>
        <taxon>Eukaryota</taxon>
        <taxon>Viridiplantae</taxon>
        <taxon>Streptophyta</taxon>
        <taxon>Embryophyta</taxon>
        <taxon>Tracheophyta</taxon>
        <taxon>Spermatophyta</taxon>
        <taxon>Magnoliopsida</taxon>
        <taxon>Ranunculales</taxon>
        <taxon>Papaveraceae</taxon>
        <taxon>Papaveroideae</taxon>
        <taxon>Papaver</taxon>
    </lineage>
</organism>
<feature type="region of interest" description="Disordered" evidence="1">
    <location>
        <begin position="1"/>
        <end position="33"/>
    </location>
</feature>